<gene>
    <name evidence="1" type="ORF">DI563_08515</name>
</gene>
<dbReference type="Gene3D" id="3.40.50.720">
    <property type="entry name" value="NAD(P)-binding Rossmann-like Domain"/>
    <property type="match status" value="1"/>
</dbReference>
<dbReference type="PANTHER" id="PTHR14097:SF8">
    <property type="entry name" value="NAD(P)-BINDING DOMAIN-CONTAINING PROTEIN"/>
    <property type="match status" value="1"/>
</dbReference>
<organism evidence="1 2">
    <name type="scientific">Variovorax paradoxus</name>
    <dbReference type="NCBI Taxonomy" id="34073"/>
    <lineage>
        <taxon>Bacteria</taxon>
        <taxon>Pseudomonadati</taxon>
        <taxon>Pseudomonadota</taxon>
        <taxon>Betaproteobacteria</taxon>
        <taxon>Burkholderiales</taxon>
        <taxon>Comamonadaceae</taxon>
        <taxon>Variovorax</taxon>
    </lineage>
</organism>
<dbReference type="InterPro" id="IPR036291">
    <property type="entry name" value="NAD(P)-bd_dom_sf"/>
</dbReference>
<dbReference type="EMBL" id="QFPP01000072">
    <property type="protein sequence ID" value="PZQ75848.1"/>
    <property type="molecule type" value="Genomic_DNA"/>
</dbReference>
<reference evidence="1 2" key="1">
    <citation type="submission" date="2017-08" db="EMBL/GenBank/DDBJ databases">
        <title>Infants hospitalized years apart are colonized by the same room-sourced microbial strains.</title>
        <authorList>
            <person name="Brooks B."/>
            <person name="Olm M.R."/>
            <person name="Firek B.A."/>
            <person name="Baker R."/>
            <person name="Thomas B.C."/>
            <person name="Morowitz M.J."/>
            <person name="Banfield J.F."/>
        </authorList>
    </citation>
    <scope>NUCLEOTIDE SEQUENCE [LARGE SCALE GENOMIC DNA]</scope>
    <source>
        <strain evidence="1">S2_005_003_R2_41</strain>
    </source>
</reference>
<evidence type="ECO:0000313" key="1">
    <source>
        <dbReference type="EMBL" id="PZQ75848.1"/>
    </source>
</evidence>
<sequence length="257" mass="27414">MRGGHRRGFRRCRHGSERRRSAMQDRMALVLGASGSVGQALVDELVRSRAFARIIAVVRRPPEPAWGAPVVPCLVPDMRPAPLAQAVEQAAQAWHGEVTGFSVLGVGAGTARMTIDEHRAVDVELNAAFARGLRSSGKVRDLAFMSAIGADATARTTGSGAAGMPRYARVKGEAEEAVMREGPAIVSIFRPAMILGSRHTPALLAALLPLFAPLTPARFRSIRTSEIARAMVAVALQPPAQGAVYSYSEMMRLIARG</sequence>
<dbReference type="SUPFAM" id="SSF51735">
    <property type="entry name" value="NAD(P)-binding Rossmann-fold domains"/>
    <property type="match status" value="1"/>
</dbReference>
<dbReference type="Proteomes" id="UP000249135">
    <property type="component" value="Unassembled WGS sequence"/>
</dbReference>
<comment type="caution">
    <text evidence="1">The sequence shown here is derived from an EMBL/GenBank/DDBJ whole genome shotgun (WGS) entry which is preliminary data.</text>
</comment>
<evidence type="ECO:0000313" key="2">
    <source>
        <dbReference type="Proteomes" id="UP000249135"/>
    </source>
</evidence>
<name>A0A2W5QF39_VARPD</name>
<proteinExistence type="predicted"/>
<dbReference type="PANTHER" id="PTHR14097">
    <property type="entry name" value="OXIDOREDUCTASE HTATIP2"/>
    <property type="match status" value="1"/>
</dbReference>
<protein>
    <submittedName>
        <fullName evidence="1">Uncharacterized protein</fullName>
    </submittedName>
</protein>
<accession>A0A2W5QF39</accession>
<dbReference type="AlphaFoldDB" id="A0A2W5QF39"/>